<proteinExistence type="inferred from homology"/>
<keyword evidence="7" id="KW-1185">Reference proteome</keyword>
<evidence type="ECO:0000313" key="9">
    <source>
        <dbReference type="RefSeq" id="XP_030520586.1"/>
    </source>
</evidence>
<evidence type="ECO:0000256" key="4">
    <source>
        <dbReference type="ARBA" id="ARBA00023089"/>
    </source>
</evidence>
<dbReference type="GeneID" id="115734132"/>
<dbReference type="Proteomes" id="UP000827889">
    <property type="component" value="Chromosome 6"/>
</dbReference>
<evidence type="ECO:0000256" key="1">
    <source>
        <dbReference type="ARBA" id="ARBA00008956"/>
    </source>
</evidence>
<keyword evidence="6" id="KW-0175">Coiled coil</keyword>
<dbReference type="InterPro" id="IPR012474">
    <property type="entry name" value="Frigida"/>
</dbReference>
<dbReference type="RefSeq" id="XP_048137430.1">
    <property type="nucleotide sequence ID" value="XM_048281473.1"/>
</dbReference>
<sequence length="600" mass="68606">MEKISGELTRAELQKETLFKAYEQLHSQASSVLSFSLQWKDLEERFDGIRRSLERRAEELDERERSLAEGAARDVASREEGLRSAWRTVEEWEDHVRRKKMDLRFVEERLEKSKDEHREVECQLVVKRDCLRECISLVRDKKNQLSTLKEKTEKCHRDYDSKKVEVEVLRQELDSTEKKVGEVRSLLEENARELHVKAVELGSAKRSLEECSRAVESKESHLRSVNILIEKHKEDLKSKKTELEGINRLINERLTELALKDRELGSIESSIGRQSEELKSKEGELENMMKRVKQCKEETQSKKEDLASVQAKLEEVAKSLELESREFNTDQASIKDRNLELASKKSQLESIEVNIAQCAEQLRLKEQEYASIQTSTLECAKVLESQKKSLESCSREMELREWIRVDSGVMAQNWKCPLASAPVLASSPNSQPTFSFNGKNLQMVIYGHFQELSGVCHKVLELIQKSANAAKLVLGAMEGFYPQDSGNKDELLDIGVIRRSCIFLLENLIRSSAQIKPQQREAAMTLAVEWKGKLKFSPSPVDPLEVLGFLKLLEAYKLASAFDANEIHELADSVSQLQIAQGWQLVLGSSALRSVKRRCS</sequence>
<protein>
    <recommendedName>
        <fullName evidence="5">FRIGIDA-like protein</fullName>
    </recommendedName>
</protein>
<evidence type="ECO:0000313" key="10">
    <source>
        <dbReference type="RefSeq" id="XP_048137430.1"/>
    </source>
</evidence>
<keyword evidence="3 5" id="KW-0221">Differentiation</keyword>
<gene>
    <name evidence="8 9 10" type="primary">LOC115734132</name>
</gene>
<evidence type="ECO:0000256" key="3">
    <source>
        <dbReference type="ARBA" id="ARBA00022782"/>
    </source>
</evidence>
<evidence type="ECO:0000313" key="7">
    <source>
        <dbReference type="Proteomes" id="UP000827889"/>
    </source>
</evidence>
<dbReference type="KEGG" id="rarg:115734132"/>
<evidence type="ECO:0000256" key="6">
    <source>
        <dbReference type="SAM" id="Coils"/>
    </source>
</evidence>
<name>A0A8B8NDQ1_9MYRT</name>
<evidence type="ECO:0000313" key="8">
    <source>
        <dbReference type="RefSeq" id="XP_030520585.1"/>
    </source>
</evidence>
<accession>A0A8B8NDQ1</accession>
<reference evidence="8 9" key="1">
    <citation type="submission" date="2025-04" db="UniProtKB">
        <authorList>
            <consortium name="RefSeq"/>
        </authorList>
    </citation>
    <scope>IDENTIFICATION</scope>
    <source>
        <tissue evidence="10">Leaf</tissue>
    </source>
</reference>
<dbReference type="GO" id="GO:0009908">
    <property type="term" value="P:flower development"/>
    <property type="evidence" value="ECO:0007669"/>
    <property type="project" value="UniProtKB-KW"/>
</dbReference>
<evidence type="ECO:0000256" key="5">
    <source>
        <dbReference type="RuleBase" id="RU364012"/>
    </source>
</evidence>
<dbReference type="AlphaFoldDB" id="A0A8B8NDQ1"/>
<organism evidence="7 8">
    <name type="scientific">Rhodamnia argentea</name>
    <dbReference type="NCBI Taxonomy" id="178133"/>
    <lineage>
        <taxon>Eukaryota</taxon>
        <taxon>Viridiplantae</taxon>
        <taxon>Streptophyta</taxon>
        <taxon>Embryophyta</taxon>
        <taxon>Tracheophyta</taxon>
        <taxon>Spermatophyta</taxon>
        <taxon>Magnoliopsida</taxon>
        <taxon>eudicotyledons</taxon>
        <taxon>Gunneridae</taxon>
        <taxon>Pentapetalae</taxon>
        <taxon>rosids</taxon>
        <taxon>malvids</taxon>
        <taxon>Myrtales</taxon>
        <taxon>Myrtaceae</taxon>
        <taxon>Myrtoideae</taxon>
        <taxon>Myrteae</taxon>
        <taxon>Australasian group</taxon>
        <taxon>Rhodamnia</taxon>
    </lineage>
</organism>
<dbReference type="PANTHER" id="PTHR31791">
    <property type="entry name" value="FRIGIDA-LIKE PROTEIN 3-RELATED"/>
    <property type="match status" value="1"/>
</dbReference>
<dbReference type="Pfam" id="PF07899">
    <property type="entry name" value="Frigida"/>
    <property type="match status" value="1"/>
</dbReference>
<feature type="coiled-coil region" evidence="6">
    <location>
        <begin position="222"/>
        <end position="368"/>
    </location>
</feature>
<keyword evidence="2 5" id="KW-0217">Developmental protein</keyword>
<dbReference type="GO" id="GO:0030154">
    <property type="term" value="P:cell differentiation"/>
    <property type="evidence" value="ECO:0007669"/>
    <property type="project" value="UniProtKB-KW"/>
</dbReference>
<dbReference type="RefSeq" id="XP_030520585.1">
    <property type="nucleotide sequence ID" value="XM_030664725.1"/>
</dbReference>
<keyword evidence="4 5" id="KW-0287">Flowering</keyword>
<dbReference type="PANTHER" id="PTHR31791:SF70">
    <property type="entry name" value="FRIGIDA-LIKE PROTEIN"/>
    <property type="match status" value="1"/>
</dbReference>
<dbReference type="RefSeq" id="XP_030520586.1">
    <property type="nucleotide sequence ID" value="XM_030664726.1"/>
</dbReference>
<feature type="coiled-coil region" evidence="6">
    <location>
        <begin position="50"/>
        <end position="123"/>
    </location>
</feature>
<comment type="similarity">
    <text evidence="1 5">Belongs to the Frigida family.</text>
</comment>
<feature type="coiled-coil region" evidence="6">
    <location>
        <begin position="159"/>
        <end position="186"/>
    </location>
</feature>
<evidence type="ECO:0000256" key="2">
    <source>
        <dbReference type="ARBA" id="ARBA00022473"/>
    </source>
</evidence>